<dbReference type="Gene3D" id="2.160.20.120">
    <property type="match status" value="1"/>
</dbReference>
<dbReference type="Proteomes" id="UP000681075">
    <property type="component" value="Unassembled WGS sequence"/>
</dbReference>
<dbReference type="AlphaFoldDB" id="A0A8S8XB41"/>
<comment type="caution">
    <text evidence="3">The sequence shown here is derived from an EMBL/GenBank/DDBJ whole genome shotgun (WGS) entry which is preliminary data.</text>
</comment>
<evidence type="ECO:0000313" key="3">
    <source>
        <dbReference type="EMBL" id="GIL38376.1"/>
    </source>
</evidence>
<dbReference type="PROSITE" id="PS51257">
    <property type="entry name" value="PROKAR_LIPOPROTEIN"/>
    <property type="match status" value="1"/>
</dbReference>
<evidence type="ECO:0000256" key="1">
    <source>
        <dbReference type="SAM" id="SignalP"/>
    </source>
</evidence>
<dbReference type="EMBL" id="BOPV01000001">
    <property type="protein sequence ID" value="GIL38376.1"/>
    <property type="molecule type" value="Genomic_DNA"/>
</dbReference>
<dbReference type="Pfam" id="PF10988">
    <property type="entry name" value="DUF2807"/>
    <property type="match status" value="1"/>
</dbReference>
<dbReference type="InterPro" id="IPR021255">
    <property type="entry name" value="DUF2807"/>
</dbReference>
<feature type="domain" description="Putative auto-transporter adhesin head GIN" evidence="2">
    <location>
        <begin position="44"/>
        <end position="201"/>
    </location>
</feature>
<accession>A0A8S8XB41</accession>
<keyword evidence="4" id="KW-1185">Reference proteome</keyword>
<organism evidence="3 4">
    <name type="scientific">Roseiterribacter gracilis</name>
    <dbReference type="NCBI Taxonomy" id="2812848"/>
    <lineage>
        <taxon>Bacteria</taxon>
        <taxon>Pseudomonadati</taxon>
        <taxon>Pseudomonadota</taxon>
        <taxon>Alphaproteobacteria</taxon>
        <taxon>Rhodospirillales</taxon>
        <taxon>Roseiterribacteraceae</taxon>
        <taxon>Roseiterribacter</taxon>
    </lineage>
</organism>
<sequence length="218" mass="22170">MRSLALAVVLLSLTASCTAPEPLPTISSLRFGTETRPVAIGTRGVEVDGPIDVTLAIGPTPSLVLEANDNLLPRITSETRDGVLHLDMRGWTMGVTRLKATLTLPQAQMISVRGVGNIDATGFAGGPLDIVISGAGHVRVAGMAERLTVTVSGVGGVNADALAVQDATVMTSGAGNVKLQVARTLGVTHSGIGSVVYRGTPQVTASGNGIGEVRAARS</sequence>
<dbReference type="RefSeq" id="WP_420241364.1">
    <property type="nucleotide sequence ID" value="NZ_BOPV01000001.1"/>
</dbReference>
<feature type="chain" id="PRO_5035715206" description="Putative auto-transporter adhesin head GIN domain-containing protein" evidence="1">
    <location>
        <begin position="20"/>
        <end position="218"/>
    </location>
</feature>
<reference evidence="3" key="1">
    <citation type="submission" date="2021-02" db="EMBL/GenBank/DDBJ databases">
        <title>Genome sequence of Rhodospirillales sp. strain TMPK1 isolated from soil.</title>
        <authorList>
            <person name="Nakai R."/>
            <person name="Kusada H."/>
            <person name="Tamaki H."/>
        </authorList>
    </citation>
    <scope>NUCLEOTIDE SEQUENCE</scope>
    <source>
        <strain evidence="3">TMPK1</strain>
    </source>
</reference>
<evidence type="ECO:0000313" key="4">
    <source>
        <dbReference type="Proteomes" id="UP000681075"/>
    </source>
</evidence>
<evidence type="ECO:0000259" key="2">
    <source>
        <dbReference type="Pfam" id="PF10988"/>
    </source>
</evidence>
<keyword evidence="1" id="KW-0732">Signal</keyword>
<protein>
    <recommendedName>
        <fullName evidence="2">Putative auto-transporter adhesin head GIN domain-containing protein</fullName>
    </recommendedName>
</protein>
<proteinExistence type="predicted"/>
<gene>
    <name evidence="3" type="ORF">TMPK1_06130</name>
</gene>
<feature type="signal peptide" evidence="1">
    <location>
        <begin position="1"/>
        <end position="19"/>
    </location>
</feature>
<dbReference type="PANTHER" id="PTHR39200">
    <property type="entry name" value="HYPOTHETICAL EXPORTED PROTEIN"/>
    <property type="match status" value="1"/>
</dbReference>
<dbReference type="PANTHER" id="PTHR39200:SF1">
    <property type="entry name" value="AUTO-TRANSPORTER ADHESIN HEAD GIN DOMAIN-CONTAINING PROTEIN-RELATED"/>
    <property type="match status" value="1"/>
</dbReference>
<name>A0A8S8XB41_9PROT</name>